<proteinExistence type="predicted"/>
<evidence type="ECO:0000313" key="3">
    <source>
        <dbReference type="Proteomes" id="UP000093391"/>
    </source>
</evidence>
<name>A0A1B2M0D2_9GAMM</name>
<keyword evidence="3" id="KW-1185">Reference proteome</keyword>
<dbReference type="OrthoDB" id="7057480at2"/>
<dbReference type="EMBL" id="CP016895">
    <property type="protein sequence ID" value="AOA58635.1"/>
    <property type="molecule type" value="Genomic_DNA"/>
</dbReference>
<accession>A0A1B2M0D2</accession>
<gene>
    <name evidence="2" type="ORF">BFG52_09910</name>
</gene>
<dbReference type="AlphaFoldDB" id="A0A1B2M0D2"/>
<sequence>MNIRKISIAVAVVFLATVTGVLLAIWVFRYFNIYIPLENQSVAIDLQQPLQTRVKIHEPLDVDVTGEVDAVIPINEQLNVPLKQSFRPHVFFDNQVPISTQIPVKETLKIDQNMPINTEVQLQILGTQIKVPLKGVIPIKMDVPIDLKIPLQQKVHLKFDTPVETVFRENLQLPLQTTVHSKIPIAGRLQVPVKEAMDATVEVQNTLAVQIQQGQLKIPLKHIALANPQHRPALKPHAVVAQQ</sequence>
<keyword evidence="1" id="KW-1133">Transmembrane helix</keyword>
<dbReference type="Proteomes" id="UP000093391">
    <property type="component" value="Chromosome"/>
</dbReference>
<dbReference type="KEGG" id="ala:BFG52_09910"/>
<keyword evidence="1" id="KW-0472">Membrane</keyword>
<reference evidence="2 3" key="1">
    <citation type="submission" date="2016-08" db="EMBL/GenBank/DDBJ databases">
        <authorList>
            <person name="Seilhamer J.J."/>
        </authorList>
    </citation>
    <scope>NUCLEOTIDE SEQUENCE [LARGE SCALE GENOMIC DNA]</scope>
    <source>
        <strain evidence="2 3">BRTC-1</strain>
    </source>
</reference>
<evidence type="ECO:0000256" key="1">
    <source>
        <dbReference type="SAM" id="Phobius"/>
    </source>
</evidence>
<keyword evidence="1" id="KW-0812">Transmembrane</keyword>
<organism evidence="2 3">
    <name type="scientific">Acinetobacter larvae</name>
    <dbReference type="NCBI Taxonomy" id="1789224"/>
    <lineage>
        <taxon>Bacteria</taxon>
        <taxon>Pseudomonadati</taxon>
        <taxon>Pseudomonadota</taxon>
        <taxon>Gammaproteobacteria</taxon>
        <taxon>Moraxellales</taxon>
        <taxon>Moraxellaceae</taxon>
        <taxon>Acinetobacter</taxon>
    </lineage>
</organism>
<feature type="transmembrane region" description="Helical" evidence="1">
    <location>
        <begin position="6"/>
        <end position="28"/>
    </location>
</feature>
<dbReference type="STRING" id="1789224.BFG52_09910"/>
<evidence type="ECO:0000313" key="2">
    <source>
        <dbReference type="EMBL" id="AOA58635.1"/>
    </source>
</evidence>
<protein>
    <submittedName>
        <fullName evidence="2">MFS transporter</fullName>
    </submittedName>
</protein>